<keyword evidence="2" id="KW-0813">Transport</keyword>
<dbReference type="AlphaFoldDB" id="A0A518GXN1"/>
<comment type="subcellular location">
    <subcellularLocation>
        <location evidence="1">Membrane</location>
        <topology evidence="1">Multi-pass membrane protein</topology>
    </subcellularLocation>
</comment>
<evidence type="ECO:0000256" key="5">
    <source>
        <dbReference type="ARBA" id="ARBA00023136"/>
    </source>
</evidence>
<evidence type="ECO:0000256" key="3">
    <source>
        <dbReference type="ARBA" id="ARBA00022692"/>
    </source>
</evidence>
<evidence type="ECO:0000256" key="6">
    <source>
        <dbReference type="SAM" id="MobiDB-lite"/>
    </source>
</evidence>
<dbReference type="InterPro" id="IPR036259">
    <property type="entry name" value="MFS_trans_sf"/>
</dbReference>
<protein>
    <submittedName>
        <fullName evidence="9">L-galactonate transporter</fullName>
    </submittedName>
</protein>
<dbReference type="CDD" id="cd17328">
    <property type="entry name" value="MFS_spinster_like"/>
    <property type="match status" value="1"/>
</dbReference>
<dbReference type="RefSeq" id="WP_197446738.1">
    <property type="nucleotide sequence ID" value="NZ_CP036426.1"/>
</dbReference>
<feature type="transmembrane region" description="Helical" evidence="7">
    <location>
        <begin position="356"/>
        <end position="383"/>
    </location>
</feature>
<dbReference type="KEGG" id="tpla:ElP_11830"/>
<reference evidence="9 10" key="1">
    <citation type="submission" date="2019-02" db="EMBL/GenBank/DDBJ databases">
        <title>Deep-cultivation of Planctomycetes and their phenomic and genomic characterization uncovers novel biology.</title>
        <authorList>
            <person name="Wiegand S."/>
            <person name="Jogler M."/>
            <person name="Boedeker C."/>
            <person name="Pinto D."/>
            <person name="Vollmers J."/>
            <person name="Rivas-Marin E."/>
            <person name="Kohn T."/>
            <person name="Peeters S.H."/>
            <person name="Heuer A."/>
            <person name="Rast P."/>
            <person name="Oberbeckmann S."/>
            <person name="Bunk B."/>
            <person name="Jeske O."/>
            <person name="Meyerdierks A."/>
            <person name="Storesund J.E."/>
            <person name="Kallscheuer N."/>
            <person name="Luecker S."/>
            <person name="Lage O.M."/>
            <person name="Pohl T."/>
            <person name="Merkel B.J."/>
            <person name="Hornburger P."/>
            <person name="Mueller R.-W."/>
            <person name="Bruemmer F."/>
            <person name="Labrenz M."/>
            <person name="Spormann A.M."/>
            <person name="Op den Camp H."/>
            <person name="Overmann J."/>
            <person name="Amann R."/>
            <person name="Jetten M.S.M."/>
            <person name="Mascher T."/>
            <person name="Medema M.H."/>
            <person name="Devos D.P."/>
            <person name="Kaster A.-K."/>
            <person name="Ovreas L."/>
            <person name="Rohde M."/>
            <person name="Galperin M.Y."/>
            <person name="Jogler C."/>
        </authorList>
    </citation>
    <scope>NUCLEOTIDE SEQUENCE [LARGE SCALE GENOMIC DNA]</scope>
    <source>
        <strain evidence="9 10">ElP</strain>
    </source>
</reference>
<dbReference type="InterPro" id="IPR044770">
    <property type="entry name" value="MFS_spinster-like"/>
</dbReference>
<feature type="domain" description="Major facilitator superfamily (MFS) profile" evidence="8">
    <location>
        <begin position="36"/>
        <end position="477"/>
    </location>
</feature>
<accession>A0A518GXN1</accession>
<feature type="transmembrane region" description="Helical" evidence="7">
    <location>
        <begin position="330"/>
        <end position="350"/>
    </location>
</feature>
<evidence type="ECO:0000256" key="2">
    <source>
        <dbReference type="ARBA" id="ARBA00022448"/>
    </source>
</evidence>
<proteinExistence type="predicted"/>
<feature type="transmembrane region" description="Helical" evidence="7">
    <location>
        <begin position="450"/>
        <end position="472"/>
    </location>
</feature>
<dbReference type="PANTHER" id="PTHR23505:SF79">
    <property type="entry name" value="PROTEIN SPINSTER"/>
    <property type="match status" value="1"/>
</dbReference>
<feature type="transmembrane region" description="Helical" evidence="7">
    <location>
        <begin position="296"/>
        <end position="318"/>
    </location>
</feature>
<dbReference type="Gene3D" id="1.20.1250.20">
    <property type="entry name" value="MFS general substrate transporter like domains"/>
    <property type="match status" value="1"/>
</dbReference>
<keyword evidence="4 7" id="KW-1133">Transmembrane helix</keyword>
<dbReference type="SUPFAM" id="SSF103473">
    <property type="entry name" value="MFS general substrate transporter"/>
    <property type="match status" value="1"/>
</dbReference>
<feature type="transmembrane region" description="Helical" evidence="7">
    <location>
        <begin position="260"/>
        <end position="281"/>
    </location>
</feature>
<evidence type="ECO:0000313" key="10">
    <source>
        <dbReference type="Proteomes" id="UP000317835"/>
    </source>
</evidence>
<dbReference type="EMBL" id="CP036426">
    <property type="protein sequence ID" value="QDV33312.1"/>
    <property type="molecule type" value="Genomic_DNA"/>
</dbReference>
<evidence type="ECO:0000259" key="8">
    <source>
        <dbReference type="PROSITE" id="PS50850"/>
    </source>
</evidence>
<organism evidence="9 10">
    <name type="scientific">Tautonia plasticadhaerens</name>
    <dbReference type="NCBI Taxonomy" id="2527974"/>
    <lineage>
        <taxon>Bacteria</taxon>
        <taxon>Pseudomonadati</taxon>
        <taxon>Planctomycetota</taxon>
        <taxon>Planctomycetia</taxon>
        <taxon>Isosphaerales</taxon>
        <taxon>Isosphaeraceae</taxon>
        <taxon>Tautonia</taxon>
    </lineage>
</organism>
<keyword evidence="5 7" id="KW-0472">Membrane</keyword>
<evidence type="ECO:0000256" key="4">
    <source>
        <dbReference type="ARBA" id="ARBA00022989"/>
    </source>
</evidence>
<feature type="transmembrane region" description="Helical" evidence="7">
    <location>
        <begin position="75"/>
        <end position="94"/>
    </location>
</feature>
<feature type="transmembrane region" description="Helical" evidence="7">
    <location>
        <begin position="164"/>
        <end position="183"/>
    </location>
</feature>
<name>A0A518GXN1_9BACT</name>
<gene>
    <name evidence="9" type="primary">yjjL_1</name>
    <name evidence="9" type="ORF">ElP_11830</name>
</gene>
<evidence type="ECO:0000256" key="7">
    <source>
        <dbReference type="SAM" id="Phobius"/>
    </source>
</evidence>
<keyword evidence="10" id="KW-1185">Reference proteome</keyword>
<feature type="transmembrane region" description="Helical" evidence="7">
    <location>
        <begin position="132"/>
        <end position="152"/>
    </location>
</feature>
<keyword evidence="3 7" id="KW-0812">Transmembrane</keyword>
<feature type="transmembrane region" description="Helical" evidence="7">
    <location>
        <begin position="390"/>
        <end position="409"/>
    </location>
</feature>
<sequence length="495" mass="52852">MADLEVPSGPAPERRPEGPPPGGPIATTLTRVAVTTFAVLFTIHLLDYLDRWALAGVLKRVQVDLGMSDGQAGSLNFYFLLTFSLISPIMGFAGDRLRRTWLLAGGVGLWSLATVGTGLVRSYGELTVARSLLGIGEATYGVLAPTILADLFRRESRARAMAAFYLAMPLGYAMGVFGAAWIATNSPDWLAGTGLERWAGWRMAFFIVGGPGLLAAFFCLFLPEPTRGASEDIDPERARAAEGVRPTKEDYADLAVNSSYTYCVFGQATFTFAFGGLAYWLPSYLDRVKGFGSERAALVVGLSGGLSAIIGMTLGGWLADKLSKTNPRALFLVPGLSMILAVPFVIATVFARSDAFIIGSMFLAMTLMLMNTGPCSAVIANVVTPNMRGVAFAVSIFFIHVLGDLWSPWLMGLASDYLGHPEVMASWIGERLQAIGAEPVEQEDGSYRNLTAGMLVVVPAILLGGCVLLAGARHLPREMALMLAKLRSSATARGK</sequence>
<dbReference type="GO" id="GO:0016020">
    <property type="term" value="C:membrane"/>
    <property type="evidence" value="ECO:0007669"/>
    <property type="project" value="UniProtKB-SubCell"/>
</dbReference>
<dbReference type="PANTHER" id="PTHR23505">
    <property type="entry name" value="SPINSTER"/>
    <property type="match status" value="1"/>
</dbReference>
<dbReference type="InterPro" id="IPR020846">
    <property type="entry name" value="MFS_dom"/>
</dbReference>
<dbReference type="GO" id="GO:0022857">
    <property type="term" value="F:transmembrane transporter activity"/>
    <property type="evidence" value="ECO:0007669"/>
    <property type="project" value="InterPro"/>
</dbReference>
<evidence type="ECO:0000313" key="9">
    <source>
        <dbReference type="EMBL" id="QDV33312.1"/>
    </source>
</evidence>
<feature type="region of interest" description="Disordered" evidence="6">
    <location>
        <begin position="1"/>
        <end position="23"/>
    </location>
</feature>
<dbReference type="InterPro" id="IPR011701">
    <property type="entry name" value="MFS"/>
</dbReference>
<feature type="transmembrane region" description="Helical" evidence="7">
    <location>
        <begin position="203"/>
        <end position="222"/>
    </location>
</feature>
<dbReference type="Pfam" id="PF07690">
    <property type="entry name" value="MFS_1"/>
    <property type="match status" value="1"/>
</dbReference>
<evidence type="ECO:0000256" key="1">
    <source>
        <dbReference type="ARBA" id="ARBA00004141"/>
    </source>
</evidence>
<feature type="transmembrane region" description="Helical" evidence="7">
    <location>
        <begin position="101"/>
        <end position="120"/>
    </location>
</feature>
<dbReference type="PROSITE" id="PS50850">
    <property type="entry name" value="MFS"/>
    <property type="match status" value="1"/>
</dbReference>
<dbReference type="Proteomes" id="UP000317835">
    <property type="component" value="Chromosome"/>
</dbReference>